<organism evidence="1 2">
    <name type="scientific">Saccharibacillus brassicae</name>
    <dbReference type="NCBI Taxonomy" id="2583377"/>
    <lineage>
        <taxon>Bacteria</taxon>
        <taxon>Bacillati</taxon>
        <taxon>Bacillota</taxon>
        <taxon>Bacilli</taxon>
        <taxon>Bacillales</taxon>
        <taxon>Paenibacillaceae</taxon>
        <taxon>Saccharibacillus</taxon>
    </lineage>
</organism>
<dbReference type="RefSeq" id="WP_141449039.1">
    <property type="nucleotide sequence ID" value="NZ_CP041217.1"/>
</dbReference>
<keyword evidence="2" id="KW-1185">Reference proteome</keyword>
<dbReference type="Proteomes" id="UP000316968">
    <property type="component" value="Chromosome"/>
</dbReference>
<protein>
    <recommendedName>
        <fullName evidence="3">Extracellular solute-binding protein</fullName>
    </recommendedName>
</protein>
<name>A0A4Y6V1Z5_SACBS</name>
<reference evidence="1 2" key="1">
    <citation type="submission" date="2019-06" db="EMBL/GenBank/DDBJ databases">
        <title>Saccharibacillus brassicae sp. nov., an endophytic bacterium isolated from Chinese cabbage seeds (Brassica pekinensis).</title>
        <authorList>
            <person name="Jiang L."/>
            <person name="Lee J."/>
            <person name="Kim S.W."/>
        </authorList>
    </citation>
    <scope>NUCLEOTIDE SEQUENCE [LARGE SCALE GENOMIC DNA]</scope>
    <source>
        <strain evidence="2">KCTC 43072 / ATSA2</strain>
    </source>
</reference>
<accession>A0A4Y6V1Z5</accession>
<dbReference type="OrthoDB" id="2652444at2"/>
<dbReference type="AlphaFoldDB" id="A0A4Y6V1Z5"/>
<evidence type="ECO:0000313" key="1">
    <source>
        <dbReference type="EMBL" id="QDH22497.1"/>
    </source>
</evidence>
<proteinExistence type="predicted"/>
<evidence type="ECO:0008006" key="3">
    <source>
        <dbReference type="Google" id="ProtNLM"/>
    </source>
</evidence>
<gene>
    <name evidence="1" type="ORF">FFV09_17610</name>
</gene>
<dbReference type="KEGG" id="saca:FFV09_17610"/>
<sequence>MKRKKMGIWMLLIASILMLAGCGKEDGVLIFMSDKASSSREGIDVIQEKLNADVPDLKAEFNYSPMFDLQKVLVEYAAGGNSIVILPEDSIKIYGKDGAHVVLDDYFDQADYPDGVFESGVLKDGDRDATLEKHLFGIPVKDMKMFQDAGYTPDGMLACVLINAPDKDAAIKVLQKLAEG</sequence>
<dbReference type="EMBL" id="CP041217">
    <property type="protein sequence ID" value="QDH22497.1"/>
    <property type="molecule type" value="Genomic_DNA"/>
</dbReference>
<dbReference type="Gene3D" id="3.40.190.10">
    <property type="entry name" value="Periplasmic binding protein-like II"/>
    <property type="match status" value="1"/>
</dbReference>
<dbReference type="PROSITE" id="PS51257">
    <property type="entry name" value="PROKAR_LIPOPROTEIN"/>
    <property type="match status" value="1"/>
</dbReference>
<evidence type="ECO:0000313" key="2">
    <source>
        <dbReference type="Proteomes" id="UP000316968"/>
    </source>
</evidence>